<dbReference type="Proteomes" id="UP001055439">
    <property type="component" value="Chromosome 2"/>
</dbReference>
<organism evidence="1 2">
    <name type="scientific">Musa troglodytarum</name>
    <name type="common">fe'i banana</name>
    <dbReference type="NCBI Taxonomy" id="320322"/>
    <lineage>
        <taxon>Eukaryota</taxon>
        <taxon>Viridiplantae</taxon>
        <taxon>Streptophyta</taxon>
        <taxon>Embryophyta</taxon>
        <taxon>Tracheophyta</taxon>
        <taxon>Spermatophyta</taxon>
        <taxon>Magnoliopsida</taxon>
        <taxon>Liliopsida</taxon>
        <taxon>Zingiberales</taxon>
        <taxon>Musaceae</taxon>
        <taxon>Musa</taxon>
    </lineage>
</organism>
<name>A0A9E7JMY9_9LILI</name>
<dbReference type="AlphaFoldDB" id="A0A9E7JMY9"/>
<proteinExistence type="predicted"/>
<sequence length="164" mass="18350">MARRGVPLLGDSSTPVDHALGLVEASAFDVQGGCVKATAERRRSDTALRQRVPQSPSMRKPCYRVRHFLVRSSLGFSDSLSLQFLRQQNRISSTCCDVLLRGCFVNVCDLLLFRSKFRTCLRGFCIDHCRRESVGAFPLELWGTSICHGRDYFLGNTSGYLAII</sequence>
<evidence type="ECO:0000313" key="2">
    <source>
        <dbReference type="Proteomes" id="UP001055439"/>
    </source>
</evidence>
<protein>
    <submittedName>
        <fullName evidence="1">Uncharacterized protein</fullName>
    </submittedName>
</protein>
<gene>
    <name evidence="1" type="ORF">MUK42_28561</name>
</gene>
<dbReference type="EMBL" id="CP097504">
    <property type="protein sequence ID" value="URD86581.1"/>
    <property type="molecule type" value="Genomic_DNA"/>
</dbReference>
<reference evidence="1" key="1">
    <citation type="submission" date="2022-05" db="EMBL/GenBank/DDBJ databases">
        <title>The Musa troglodytarum L. genome provides insights into the mechanism of non-climacteric behaviour and enrichment of carotenoids.</title>
        <authorList>
            <person name="Wang J."/>
        </authorList>
    </citation>
    <scope>NUCLEOTIDE SEQUENCE</scope>
    <source>
        <tissue evidence="1">Leaf</tissue>
    </source>
</reference>
<evidence type="ECO:0000313" key="1">
    <source>
        <dbReference type="EMBL" id="URD86581.1"/>
    </source>
</evidence>
<keyword evidence="2" id="KW-1185">Reference proteome</keyword>
<accession>A0A9E7JMY9</accession>